<dbReference type="InterPro" id="IPR029041">
    <property type="entry name" value="FAD-linked_oxidoreductase-like"/>
</dbReference>
<keyword evidence="8" id="KW-1185">Reference proteome</keyword>
<dbReference type="Pfam" id="PF02219">
    <property type="entry name" value="MTHFR"/>
    <property type="match status" value="1"/>
</dbReference>
<evidence type="ECO:0000256" key="5">
    <source>
        <dbReference type="ARBA" id="ARBA00023002"/>
    </source>
</evidence>
<organism evidence="7 8">
    <name type="scientific">Methylomonas paludis</name>
    <dbReference type="NCBI Taxonomy" id="1173101"/>
    <lineage>
        <taxon>Bacteria</taxon>
        <taxon>Pseudomonadati</taxon>
        <taxon>Pseudomonadota</taxon>
        <taxon>Gammaproteobacteria</taxon>
        <taxon>Methylococcales</taxon>
        <taxon>Methylococcaceae</taxon>
        <taxon>Methylomonas</taxon>
    </lineage>
</organism>
<evidence type="ECO:0000256" key="2">
    <source>
        <dbReference type="ARBA" id="ARBA00004777"/>
    </source>
</evidence>
<evidence type="ECO:0000256" key="6">
    <source>
        <dbReference type="RuleBase" id="RU003862"/>
    </source>
</evidence>
<dbReference type="Gene3D" id="3.20.20.220">
    <property type="match status" value="1"/>
</dbReference>
<evidence type="ECO:0000313" key="7">
    <source>
        <dbReference type="EMBL" id="QWF70840.1"/>
    </source>
</evidence>
<keyword evidence="3 6" id="KW-0285">Flavoprotein</keyword>
<evidence type="ECO:0000256" key="1">
    <source>
        <dbReference type="ARBA" id="ARBA00001974"/>
    </source>
</evidence>
<evidence type="ECO:0000256" key="4">
    <source>
        <dbReference type="ARBA" id="ARBA00022827"/>
    </source>
</evidence>
<comment type="cofactor">
    <cofactor evidence="1 6">
        <name>FAD</name>
        <dbReference type="ChEBI" id="CHEBI:57692"/>
    </cofactor>
</comment>
<keyword evidence="5 6" id="KW-0560">Oxidoreductase</keyword>
<sequence>MKVSFEIVPRSWSAFSEQYRFVESLGSAINIINVPDIQRFSIRSWEVGSQINTRQYQYIPHLRAIDFKLEGSALFRIVEEHQLSELLLVSGDPPEGLKREFYNTNVVDLIRVLKRRFPELKIYAGFDPHRQGLQDECQYIQRKIDVGAGGFFSQPFYDPRLIEIYADYLQGQDVYIGISPITSPASMNYWEVKNKVLFPRSFRPDYAWNIDFANQVLQTAATAGLNIYFMPIRIDLQKYFSQIKFPG</sequence>
<dbReference type="AlphaFoldDB" id="A0A975MN47"/>
<name>A0A975MN47_9GAMM</name>
<comment type="pathway">
    <text evidence="2 6">One-carbon metabolism; tetrahydrofolate interconversion.</text>
</comment>
<evidence type="ECO:0000256" key="3">
    <source>
        <dbReference type="ARBA" id="ARBA00022630"/>
    </source>
</evidence>
<comment type="similarity">
    <text evidence="6">Belongs to the methylenetetrahydrofolate reductase family.</text>
</comment>
<dbReference type="RefSeq" id="WP_215582301.1">
    <property type="nucleotide sequence ID" value="NZ_CP073754.1"/>
</dbReference>
<gene>
    <name evidence="7" type="ORF">KEF85_16240</name>
</gene>
<dbReference type="InterPro" id="IPR003171">
    <property type="entry name" value="Mehydrof_redctse-like"/>
</dbReference>
<evidence type="ECO:0000313" key="8">
    <source>
        <dbReference type="Proteomes" id="UP000676649"/>
    </source>
</evidence>
<dbReference type="Proteomes" id="UP000676649">
    <property type="component" value="Chromosome"/>
</dbReference>
<proteinExistence type="inferred from homology"/>
<dbReference type="GO" id="GO:0006555">
    <property type="term" value="P:methionine metabolic process"/>
    <property type="evidence" value="ECO:0007669"/>
    <property type="project" value="InterPro"/>
</dbReference>
<dbReference type="SUPFAM" id="SSF51730">
    <property type="entry name" value="FAD-linked oxidoreductase"/>
    <property type="match status" value="1"/>
</dbReference>
<reference evidence="7" key="1">
    <citation type="submission" date="2021-04" db="EMBL/GenBank/DDBJ databases">
        <title>Draft genome sequence data of methanotrophic Methylovulum sp. strain S1L and Methylomonas sp. strain S2AM isolated from boreal lake water columns.</title>
        <authorList>
            <person name="Rissanen A.J."/>
            <person name="Mangayil R."/>
            <person name="Svenning M.M."/>
            <person name="Khanongnuch R."/>
        </authorList>
    </citation>
    <scope>NUCLEOTIDE SEQUENCE</scope>
    <source>
        <strain evidence="7">S2AM</strain>
    </source>
</reference>
<dbReference type="GO" id="GO:0004489">
    <property type="term" value="F:methylenetetrahydrofolate reductase [NAD(P)H] activity"/>
    <property type="evidence" value="ECO:0007669"/>
    <property type="project" value="InterPro"/>
</dbReference>
<keyword evidence="4 6" id="KW-0274">FAD</keyword>
<accession>A0A975MN47</accession>
<dbReference type="EMBL" id="CP073754">
    <property type="protein sequence ID" value="QWF70840.1"/>
    <property type="molecule type" value="Genomic_DNA"/>
</dbReference>
<protein>
    <recommendedName>
        <fullName evidence="6">Methylenetetrahydrofolate reductase</fullName>
    </recommendedName>
</protein>
<dbReference type="KEGG" id="mpad:KEF85_16240"/>